<evidence type="ECO:0000256" key="1">
    <source>
        <dbReference type="ARBA" id="ARBA00022679"/>
    </source>
</evidence>
<organism evidence="3">
    <name type="scientific">marine metagenome</name>
    <dbReference type="NCBI Taxonomy" id="408172"/>
    <lineage>
        <taxon>unclassified sequences</taxon>
        <taxon>metagenomes</taxon>
        <taxon>ecological metagenomes</taxon>
    </lineage>
</organism>
<dbReference type="Pfam" id="PF00109">
    <property type="entry name" value="ketoacyl-synt"/>
    <property type="match status" value="1"/>
</dbReference>
<keyword evidence="1" id="KW-0808">Transferase</keyword>
<feature type="domain" description="Beta-ketoacyl synthase-like N-terminal" evidence="2">
    <location>
        <begin position="4"/>
        <end position="135"/>
    </location>
</feature>
<dbReference type="GO" id="GO:0004315">
    <property type="term" value="F:3-oxoacyl-[acyl-carrier-protein] synthase activity"/>
    <property type="evidence" value="ECO:0007669"/>
    <property type="project" value="TreeGrafter"/>
</dbReference>
<accession>A0A382CLP2</accession>
<dbReference type="InterPro" id="IPR014030">
    <property type="entry name" value="Ketoacyl_synth_N"/>
</dbReference>
<evidence type="ECO:0000313" key="3">
    <source>
        <dbReference type="EMBL" id="SVB26789.1"/>
    </source>
</evidence>
<protein>
    <recommendedName>
        <fullName evidence="2">Beta-ketoacyl synthase-like N-terminal domain-containing protein</fullName>
    </recommendedName>
</protein>
<feature type="non-terminal residue" evidence="3">
    <location>
        <position position="137"/>
    </location>
</feature>
<gene>
    <name evidence="3" type="ORF">METZ01_LOCUS179643</name>
</gene>
<name>A0A382CLP2_9ZZZZ</name>
<proteinExistence type="predicted"/>
<dbReference type="InterPro" id="IPR016039">
    <property type="entry name" value="Thiolase-like"/>
</dbReference>
<dbReference type="PANTHER" id="PTHR11712">
    <property type="entry name" value="POLYKETIDE SYNTHASE-RELATED"/>
    <property type="match status" value="1"/>
</dbReference>
<dbReference type="EMBL" id="UINC01035034">
    <property type="protein sequence ID" value="SVB26789.1"/>
    <property type="molecule type" value="Genomic_DNA"/>
</dbReference>
<dbReference type="PANTHER" id="PTHR11712:SF336">
    <property type="entry name" value="3-OXOACYL-[ACYL-CARRIER-PROTEIN] SYNTHASE, MITOCHONDRIAL"/>
    <property type="match status" value="1"/>
</dbReference>
<dbReference type="Gene3D" id="3.40.47.10">
    <property type="match status" value="1"/>
</dbReference>
<dbReference type="AlphaFoldDB" id="A0A382CLP2"/>
<evidence type="ECO:0000259" key="2">
    <source>
        <dbReference type="Pfam" id="PF00109"/>
    </source>
</evidence>
<reference evidence="3" key="1">
    <citation type="submission" date="2018-05" db="EMBL/GenBank/DDBJ databases">
        <authorList>
            <person name="Lanie J.A."/>
            <person name="Ng W.-L."/>
            <person name="Kazmierczak K.M."/>
            <person name="Andrzejewski T.M."/>
            <person name="Davidsen T.M."/>
            <person name="Wayne K.J."/>
            <person name="Tettelin H."/>
            <person name="Glass J.I."/>
            <person name="Rusch D."/>
            <person name="Podicherti R."/>
            <person name="Tsui H.-C.T."/>
            <person name="Winkler M.E."/>
        </authorList>
    </citation>
    <scope>NUCLEOTIDE SEQUENCE</scope>
</reference>
<dbReference type="InterPro" id="IPR000794">
    <property type="entry name" value="Beta-ketoacyl_synthase"/>
</dbReference>
<dbReference type="GO" id="GO:0006633">
    <property type="term" value="P:fatty acid biosynthetic process"/>
    <property type="evidence" value="ECO:0007669"/>
    <property type="project" value="TreeGrafter"/>
</dbReference>
<sequence length="137" mass="14975">MNKRRVVITGLGALAPNGNSVSQYWGSLISGKSGIGYITAFDTENLSVKIAGELSNFDAQDHFDRKELRKLDPFTVYHMVSSSEAITQAGLIQNVDMDRVGVMIGSGVGGIQTLEDQCNVYSSRGQRRVSPFFVPRM</sequence>
<dbReference type="SUPFAM" id="SSF53901">
    <property type="entry name" value="Thiolase-like"/>
    <property type="match status" value="1"/>
</dbReference>
<dbReference type="GO" id="GO:0005829">
    <property type="term" value="C:cytosol"/>
    <property type="evidence" value="ECO:0007669"/>
    <property type="project" value="TreeGrafter"/>
</dbReference>